<feature type="transmembrane region" description="Helical" evidence="1">
    <location>
        <begin position="73"/>
        <end position="95"/>
    </location>
</feature>
<feature type="transmembrane region" description="Helical" evidence="1">
    <location>
        <begin position="40"/>
        <end position="58"/>
    </location>
</feature>
<dbReference type="Proteomes" id="UP000005632">
    <property type="component" value="Chromosome"/>
</dbReference>
<dbReference type="HOGENOM" id="CLU_914992_0_0_12"/>
<keyword evidence="1" id="KW-0812">Transmembrane</keyword>
<sequence>MSKKSLLLGLITFWFASPILIIAFIFLILPLFIITGSLKLAIFIYVGLIAIILIGYIYKSEIKLCFISLCQRGIINFFSFILIPLIAIVLIICIIGQNKMDYYGLHGQLHIVKEINSYKGFNLFKDPYTESKMEVSHYFVYIYDSDWNLLRRIQYDRNNKKVASIEFSFNGDEPQLTTTKYVDNVPFRYSPLSYRRNPIENDIFVFDKSHISSAGTIENQSYQTYNEVPFRVMTISNNSDGSPDKITISDAKSIYAGIARVDEEIYYKYSGESFSISYYDNHLMQNRFELIEKTNIEISHVTVK</sequence>
<protein>
    <submittedName>
        <fullName evidence="2">Uncharacterized protein</fullName>
    </submittedName>
</protein>
<feature type="transmembrane region" description="Helical" evidence="1">
    <location>
        <begin position="6"/>
        <end position="33"/>
    </location>
</feature>
<evidence type="ECO:0000313" key="2">
    <source>
        <dbReference type="EMBL" id="AEV30211.1"/>
    </source>
</evidence>
<keyword evidence="1" id="KW-0472">Membrane</keyword>
<dbReference type="EMBL" id="CP003155">
    <property type="protein sequence ID" value="AEV30211.1"/>
    <property type="molecule type" value="Genomic_DNA"/>
</dbReference>
<keyword evidence="3" id="KW-1185">Reference proteome</keyword>
<evidence type="ECO:0000313" key="3">
    <source>
        <dbReference type="Proteomes" id="UP000005632"/>
    </source>
</evidence>
<proteinExistence type="predicted"/>
<reference evidence="2 3" key="1">
    <citation type="submission" date="2011-11" db="EMBL/GenBank/DDBJ databases">
        <title>Complete sequence of Spirochaeta sp. grapes.</title>
        <authorList>
            <consortium name="US DOE Joint Genome Institute"/>
            <person name="Lucas S."/>
            <person name="Han J."/>
            <person name="Lapidus A."/>
            <person name="Cheng J.-F."/>
            <person name="Goodwin L."/>
            <person name="Pitluck S."/>
            <person name="Peters L."/>
            <person name="Ovchinnikova G."/>
            <person name="Munk A.C."/>
            <person name="Detter J.C."/>
            <person name="Han C."/>
            <person name="Tapia R."/>
            <person name="Land M."/>
            <person name="Hauser L."/>
            <person name="Kyrpides N."/>
            <person name="Ivanova N."/>
            <person name="Pagani I."/>
            <person name="Ritalahtilisa K."/>
            <person name="Loeffler F."/>
            <person name="Woyke T."/>
        </authorList>
    </citation>
    <scope>NUCLEOTIDE SEQUENCE [LARGE SCALE GENOMIC DNA]</scope>
    <source>
        <strain evidence="3">ATCC BAA-1885 / DSM 22778 / Grapes</strain>
    </source>
</reference>
<name>G8QTH0_SPHPG</name>
<organism evidence="2 3">
    <name type="scientific">Sphaerochaeta pleomorpha (strain ATCC BAA-1885 / DSM 22778 / Grapes)</name>
    <dbReference type="NCBI Taxonomy" id="158190"/>
    <lineage>
        <taxon>Bacteria</taxon>
        <taxon>Pseudomonadati</taxon>
        <taxon>Spirochaetota</taxon>
        <taxon>Spirochaetia</taxon>
        <taxon>Spirochaetales</taxon>
        <taxon>Sphaerochaetaceae</taxon>
        <taxon>Sphaerochaeta</taxon>
    </lineage>
</organism>
<keyword evidence="1" id="KW-1133">Transmembrane helix</keyword>
<accession>G8QTH0</accession>
<dbReference type="AlphaFoldDB" id="G8QTH0"/>
<dbReference type="KEGG" id="sgp:SpiGrapes_2448"/>
<gene>
    <name evidence="2" type="ordered locus">SpiGrapes_2448</name>
</gene>
<evidence type="ECO:0000256" key="1">
    <source>
        <dbReference type="SAM" id="Phobius"/>
    </source>
</evidence>